<gene>
    <name evidence="2" type="ORF">EIP91_003467</name>
</gene>
<evidence type="ECO:0000313" key="3">
    <source>
        <dbReference type="Proteomes" id="UP000292702"/>
    </source>
</evidence>
<evidence type="ECO:0000256" key="1">
    <source>
        <dbReference type="SAM" id="MobiDB-lite"/>
    </source>
</evidence>
<dbReference type="Proteomes" id="UP000292702">
    <property type="component" value="Unassembled WGS sequence"/>
</dbReference>
<reference evidence="2 3" key="1">
    <citation type="submission" date="2018-11" db="EMBL/GenBank/DDBJ databases">
        <title>Genome assembly of Steccherinum ochraceum LE-BIN_3174, the white-rot fungus of the Steccherinaceae family (The Residual Polyporoid clade, Polyporales, Basidiomycota).</title>
        <authorList>
            <person name="Fedorova T.V."/>
            <person name="Glazunova O.A."/>
            <person name="Landesman E.O."/>
            <person name="Moiseenko K.V."/>
            <person name="Psurtseva N.V."/>
            <person name="Savinova O.S."/>
            <person name="Shakhova N.V."/>
            <person name="Tyazhelova T.V."/>
            <person name="Vasina D.V."/>
        </authorList>
    </citation>
    <scope>NUCLEOTIDE SEQUENCE [LARGE SCALE GENOMIC DNA]</scope>
    <source>
        <strain evidence="2 3">LE-BIN_3174</strain>
    </source>
</reference>
<protein>
    <submittedName>
        <fullName evidence="2">Uncharacterized protein</fullName>
    </submittedName>
</protein>
<sequence>MSIPHPSSRRSVTQTSASQAMWHRRQSRLRRHHDDASPVSHSTKEAVLLNAAGQYWSGRQGLFQRQNYVLRPKFTCRKKVMWKGSPLDASSVRVLDFFNHSTDIESLQRMVDAYCPVTQRLVCIRRIRTGSEELQTLLKLSRPGIRGWESGAHWNPCPPVIDMFEDDQSCSITFVVMPYHRISRSRLLFNKHFLYQYSDILTEAGYMMDCIEFFCRFGIRNVLSRWPYMIWNYHWPKDIPPPATFLQFFESDGTSAHPTNRNADLMSLGAALLRALGPLAAIPMFKDLARTAEDLLESKYSVGDFWTRFYKMRTPRQWQVLTGDT</sequence>
<dbReference type="EMBL" id="RWJN01000209">
    <property type="protein sequence ID" value="TCD64891.1"/>
    <property type="molecule type" value="Genomic_DNA"/>
</dbReference>
<name>A0A4R0RAF9_9APHY</name>
<proteinExistence type="predicted"/>
<feature type="compositionally biased region" description="Basic residues" evidence="1">
    <location>
        <begin position="22"/>
        <end position="31"/>
    </location>
</feature>
<comment type="caution">
    <text evidence="2">The sequence shown here is derived from an EMBL/GenBank/DDBJ whole genome shotgun (WGS) entry which is preliminary data.</text>
</comment>
<accession>A0A4R0RAF9</accession>
<dbReference type="AlphaFoldDB" id="A0A4R0RAF9"/>
<organism evidence="2 3">
    <name type="scientific">Steccherinum ochraceum</name>
    <dbReference type="NCBI Taxonomy" id="92696"/>
    <lineage>
        <taxon>Eukaryota</taxon>
        <taxon>Fungi</taxon>
        <taxon>Dikarya</taxon>
        <taxon>Basidiomycota</taxon>
        <taxon>Agaricomycotina</taxon>
        <taxon>Agaricomycetes</taxon>
        <taxon>Polyporales</taxon>
        <taxon>Steccherinaceae</taxon>
        <taxon>Steccherinum</taxon>
    </lineage>
</organism>
<feature type="region of interest" description="Disordered" evidence="1">
    <location>
        <begin position="1"/>
        <end position="41"/>
    </location>
</feature>
<evidence type="ECO:0000313" key="2">
    <source>
        <dbReference type="EMBL" id="TCD64891.1"/>
    </source>
</evidence>
<keyword evidence="3" id="KW-1185">Reference proteome</keyword>
<feature type="compositionally biased region" description="Polar residues" evidence="1">
    <location>
        <begin position="9"/>
        <end position="19"/>
    </location>
</feature>